<dbReference type="InterPro" id="IPR001584">
    <property type="entry name" value="Integrase_cat-core"/>
</dbReference>
<gene>
    <name evidence="2" type="ORF">CASFOL_007983</name>
</gene>
<dbReference type="InterPro" id="IPR036397">
    <property type="entry name" value="RNaseH_sf"/>
</dbReference>
<protein>
    <recommendedName>
        <fullName evidence="1">Integrase catalytic domain-containing protein</fullName>
    </recommendedName>
</protein>
<comment type="caution">
    <text evidence="2">The sequence shown here is derived from an EMBL/GenBank/DDBJ whole genome shotgun (WGS) entry which is preliminary data.</text>
</comment>
<dbReference type="PANTHER" id="PTHR42648">
    <property type="entry name" value="TRANSPOSASE, PUTATIVE-RELATED"/>
    <property type="match status" value="1"/>
</dbReference>
<accession>A0ABD3DXP3</accession>
<evidence type="ECO:0000259" key="1">
    <source>
        <dbReference type="PROSITE" id="PS50994"/>
    </source>
</evidence>
<dbReference type="InterPro" id="IPR057670">
    <property type="entry name" value="SH3_retrovirus"/>
</dbReference>
<feature type="domain" description="Integrase catalytic" evidence="1">
    <location>
        <begin position="151"/>
        <end position="324"/>
    </location>
</feature>
<sequence>MTPIPVVLPDGTSVVATEAGKLCLGDGIYIHHVLCVPKLQCTLISVSKLAKELNCFVTFTDAVCVIQDRDSRILIGAGEQRDGVYLFRAQSRAYSRAQAGSARGLDGKELWHRRPGHPGKKLLSFLPVVTSSSNKEGENPCNICLRAKQTREVFPLSNNKAAACFDLIHVDLWGAYRTPSTCGAVYFLTIVDDFSRVVWVNLLLEKTEVEQKVKDFCAMVTRQFQKSVKVVRSDNGTEFICLKKFFTEQGIIHQTSCIATPQQNGRVERKHRHILNVARALLFQASLPIRFWGESVMTSSYLINRTPSMLHGGKTPFELLYGHAPRYDELRIFGCLCFAHRVDRSKDKFKERSRKCVFLGYPYGKKGWRVYDVETGDIFISRDVIFSEAVYPYKDLRSEDTQHVFGHHDDDVADEGAMEDRGSRDAVSGSVEDGIVAPIVNPTPFDSVPDYTNDSVDGGDNSEQNEVIPDQVVQTSSEVLGRGHRERKSSVLLKDFVTYSACAHGSIDPPYSAHTPPVESSGTSLYPLAHYLTCDKFSARHRAFVGHIDAEVEPTTFGEAMKEKKWRDAMKAELKALEDNETWTSSTR</sequence>
<keyword evidence="3" id="KW-1185">Reference proteome</keyword>
<organism evidence="2 3">
    <name type="scientific">Castilleja foliolosa</name>
    <dbReference type="NCBI Taxonomy" id="1961234"/>
    <lineage>
        <taxon>Eukaryota</taxon>
        <taxon>Viridiplantae</taxon>
        <taxon>Streptophyta</taxon>
        <taxon>Embryophyta</taxon>
        <taxon>Tracheophyta</taxon>
        <taxon>Spermatophyta</taxon>
        <taxon>Magnoliopsida</taxon>
        <taxon>eudicotyledons</taxon>
        <taxon>Gunneridae</taxon>
        <taxon>Pentapetalae</taxon>
        <taxon>asterids</taxon>
        <taxon>lamiids</taxon>
        <taxon>Lamiales</taxon>
        <taxon>Orobanchaceae</taxon>
        <taxon>Pedicularideae</taxon>
        <taxon>Castillejinae</taxon>
        <taxon>Castilleja</taxon>
    </lineage>
</organism>
<reference evidence="3" key="1">
    <citation type="journal article" date="2024" name="IScience">
        <title>Strigolactones Initiate the Formation of Haustorium-like Structures in Castilleja.</title>
        <authorList>
            <person name="Buerger M."/>
            <person name="Peterson D."/>
            <person name="Chory J."/>
        </authorList>
    </citation>
    <scope>NUCLEOTIDE SEQUENCE [LARGE SCALE GENOMIC DNA]</scope>
</reference>
<dbReference type="PANTHER" id="PTHR42648:SF31">
    <property type="entry name" value="RNA-DIRECTED DNA POLYMERASE"/>
    <property type="match status" value="1"/>
</dbReference>
<dbReference type="SUPFAM" id="SSF53098">
    <property type="entry name" value="Ribonuclease H-like"/>
    <property type="match status" value="1"/>
</dbReference>
<dbReference type="PROSITE" id="PS50994">
    <property type="entry name" value="INTEGRASE"/>
    <property type="match status" value="1"/>
</dbReference>
<dbReference type="EMBL" id="JAVIJP010000009">
    <property type="protein sequence ID" value="KAL3647015.1"/>
    <property type="molecule type" value="Genomic_DNA"/>
</dbReference>
<dbReference type="Pfam" id="PF00665">
    <property type="entry name" value="rve"/>
    <property type="match status" value="1"/>
</dbReference>
<dbReference type="InterPro" id="IPR039537">
    <property type="entry name" value="Retrotran_Ty1/copia-like"/>
</dbReference>
<proteinExistence type="predicted"/>
<dbReference type="Proteomes" id="UP001632038">
    <property type="component" value="Unassembled WGS sequence"/>
</dbReference>
<dbReference type="Pfam" id="PF25597">
    <property type="entry name" value="SH3_retrovirus"/>
    <property type="match status" value="1"/>
</dbReference>
<evidence type="ECO:0000313" key="2">
    <source>
        <dbReference type="EMBL" id="KAL3647015.1"/>
    </source>
</evidence>
<dbReference type="Pfam" id="PF13976">
    <property type="entry name" value="gag_pre-integrs"/>
    <property type="match status" value="1"/>
</dbReference>
<dbReference type="Gene3D" id="3.30.420.10">
    <property type="entry name" value="Ribonuclease H-like superfamily/Ribonuclease H"/>
    <property type="match status" value="1"/>
</dbReference>
<dbReference type="InterPro" id="IPR012337">
    <property type="entry name" value="RNaseH-like_sf"/>
</dbReference>
<dbReference type="InterPro" id="IPR025724">
    <property type="entry name" value="GAG-pre-integrase_dom"/>
</dbReference>
<dbReference type="AlphaFoldDB" id="A0ABD3DXP3"/>
<evidence type="ECO:0000313" key="3">
    <source>
        <dbReference type="Proteomes" id="UP001632038"/>
    </source>
</evidence>
<name>A0ABD3DXP3_9LAMI</name>